<dbReference type="InterPro" id="IPR024741">
    <property type="entry name" value="Condensin2_G2"/>
</dbReference>
<evidence type="ECO:0008006" key="3">
    <source>
        <dbReference type="Google" id="ProtNLM"/>
    </source>
</evidence>
<sequence>MGRRRKQDGSASPAVLLMEDMDMDENVPPKILDEEIPKKRSVRRNGPKKEVPELDVDATEKNVVNDKIEYFLGDYPALLEKACKNEKGQKTLIKRLWSDHEEVVLQCSVNDLRHALWEPSFTACTEGVRFCAYALEKIGIRQAFLLMKKMIVSGATNSTCNHLGQVIYSAWRMAVRDENEDLKKQIEIEMITGTVHDAVLLPINLSTKFMHVLSAFSGENADKAKIDGMLVRCFESVLWIGLESCNDQVRYSASTVLLGFYPLMDDDDFKRDECLHKQHAMMMSMLKDECVPIRMMAAKKVLKILSMLWNFVPRDFIKQYMTFIVDVLSRDTVVGVRLAVYEGMRYIITVPACLNAAEHALKCIAINGINDKNERVRVSAFEMLKMLKGHRYIRFFDVVPMEEVLARLQVEVSESVRREIVPLIFKSFFPDRERVDQNERMRRIAFLIKHGRICALTFHRLLFPLNLVTVAEAVEHIQFMTIFVYRSLTKGMSADASINGSMLLDDTVGTLSGPSQEFSMPDENNPVWKRNKIFLECVVVTWMSMRKALMEARYAVERQKLENLETKVFKKMFQCFRSTSLIGTTMVIGSMLPPSSMDGITQSVLSLLNEKVVDDCVMEPYLEATAQWRIEYLFDIINSGLSILQTEISASERSPPSKKKKCPELPPIDRLRKALRYLRYLLRSYSTNQLMTCSYLYQLEQFYKKLSMIRHVIDLRLGHEVIDVGIADDLIVEAFEMKQTLAAVLINCKDRGEDDKDHSTRFMTDMCDELKWFEADVLSNLAMLNSDDVVPFLIRLSEVVLRSIRVTTAAWDFTSLPPSTPAYSETEMEVDPADGGLDYSDISSRVVLAFCSSSTPGALLPAVLGAARQLLGSECGVFSHLLPVLDFVPKWVINCTNNDDALDEKEAGDAYLSLWRAFLDHPDYTEVLLEKSINICAVLLLNYLTQLNENHHEVPDPRLHDYEIKSPISVILHRVIFKNKLLITKFMARVGGLSCSDLLYSDDLDGDTCLLRLGSCAQLALLCDLTSQGVRRVGNSTSTVYRTSQNVADLLTILRERVESVAKKNPPEDNMILFQLREMFE</sequence>
<reference evidence="1 2" key="1">
    <citation type="submission" date="2023-08" db="EMBL/GenBank/DDBJ databases">
        <title>A Necator americanus chromosomal reference genome.</title>
        <authorList>
            <person name="Ilik V."/>
            <person name="Petrzelkova K.J."/>
            <person name="Pardy F."/>
            <person name="Fuh T."/>
            <person name="Niatou-Singa F.S."/>
            <person name="Gouil Q."/>
            <person name="Baker L."/>
            <person name="Ritchie M.E."/>
            <person name="Jex A.R."/>
            <person name="Gazzola D."/>
            <person name="Li H."/>
            <person name="Toshio Fujiwara R."/>
            <person name="Zhan B."/>
            <person name="Aroian R.V."/>
            <person name="Pafco B."/>
            <person name="Schwarz E.M."/>
        </authorList>
    </citation>
    <scope>NUCLEOTIDE SEQUENCE [LARGE SCALE GENOMIC DNA]</scope>
    <source>
        <strain evidence="1 2">Aroian</strain>
        <tissue evidence="1">Whole animal</tissue>
    </source>
</reference>
<dbReference type="InterPro" id="IPR016024">
    <property type="entry name" value="ARM-type_fold"/>
</dbReference>
<dbReference type="PANTHER" id="PTHR16199">
    <property type="entry name" value="CONDENSIN-2 COMPLEX SUBUNIT G2"/>
    <property type="match status" value="1"/>
</dbReference>
<gene>
    <name evidence="1" type="primary">Necator_chrV.g18101</name>
    <name evidence="1" type="ORF">RB195_013310</name>
</gene>
<protein>
    <recommendedName>
        <fullName evidence="3">HEAT repeat protein</fullName>
    </recommendedName>
</protein>
<dbReference type="EMBL" id="JAVFWL010000005">
    <property type="protein sequence ID" value="KAK6754235.1"/>
    <property type="molecule type" value="Genomic_DNA"/>
</dbReference>
<evidence type="ECO:0000313" key="2">
    <source>
        <dbReference type="Proteomes" id="UP001303046"/>
    </source>
</evidence>
<dbReference type="SUPFAM" id="SSF48371">
    <property type="entry name" value="ARM repeat"/>
    <property type="match status" value="1"/>
</dbReference>
<dbReference type="Gene3D" id="1.25.10.10">
    <property type="entry name" value="Leucine-rich Repeat Variant"/>
    <property type="match status" value="1"/>
</dbReference>
<keyword evidence="2" id="KW-1185">Reference proteome</keyword>
<accession>A0ABR1DUX2</accession>
<dbReference type="Pfam" id="PF12422">
    <property type="entry name" value="Condensin2nSMC"/>
    <property type="match status" value="1"/>
</dbReference>
<dbReference type="PANTHER" id="PTHR16199:SF4">
    <property type="entry name" value="CONDENSIN-2 COMPLEX SUBUNIT G2"/>
    <property type="match status" value="1"/>
</dbReference>
<organism evidence="1 2">
    <name type="scientific">Necator americanus</name>
    <name type="common">Human hookworm</name>
    <dbReference type="NCBI Taxonomy" id="51031"/>
    <lineage>
        <taxon>Eukaryota</taxon>
        <taxon>Metazoa</taxon>
        <taxon>Ecdysozoa</taxon>
        <taxon>Nematoda</taxon>
        <taxon>Chromadorea</taxon>
        <taxon>Rhabditida</taxon>
        <taxon>Rhabditina</taxon>
        <taxon>Rhabditomorpha</taxon>
        <taxon>Strongyloidea</taxon>
        <taxon>Ancylostomatidae</taxon>
        <taxon>Bunostominae</taxon>
        <taxon>Necator</taxon>
    </lineage>
</organism>
<evidence type="ECO:0000313" key="1">
    <source>
        <dbReference type="EMBL" id="KAK6754235.1"/>
    </source>
</evidence>
<proteinExistence type="predicted"/>
<comment type="caution">
    <text evidence="1">The sequence shown here is derived from an EMBL/GenBank/DDBJ whole genome shotgun (WGS) entry which is preliminary data.</text>
</comment>
<dbReference type="InterPro" id="IPR011989">
    <property type="entry name" value="ARM-like"/>
</dbReference>
<dbReference type="Proteomes" id="UP001303046">
    <property type="component" value="Unassembled WGS sequence"/>
</dbReference>
<name>A0ABR1DUX2_NECAM</name>